<evidence type="ECO:0000256" key="6">
    <source>
        <dbReference type="ARBA" id="ARBA00022833"/>
    </source>
</evidence>
<dbReference type="PATRIC" id="fig|1481663.12.peg.899"/>
<evidence type="ECO:0000256" key="2">
    <source>
        <dbReference type="ARBA" id="ARBA00022670"/>
    </source>
</evidence>
<organism evidence="15 16">
    <name type="scientific">Vibrio metoecus</name>
    <dbReference type="NCBI Taxonomy" id="1481663"/>
    <lineage>
        <taxon>Bacteria</taxon>
        <taxon>Pseudomonadati</taxon>
        <taxon>Pseudomonadota</taxon>
        <taxon>Gammaproteobacteria</taxon>
        <taxon>Vibrionales</taxon>
        <taxon>Vibrionaceae</taxon>
        <taxon>Vibrio</taxon>
    </lineage>
</organism>
<evidence type="ECO:0000256" key="10">
    <source>
        <dbReference type="RuleBase" id="RU366073"/>
    </source>
</evidence>
<dbReference type="Pfam" id="PF04151">
    <property type="entry name" value="PPC"/>
    <property type="match status" value="1"/>
</dbReference>
<feature type="domain" description="Peptidase C-terminal archaeal/bacterial" evidence="13">
    <location>
        <begin position="532"/>
        <end position="600"/>
    </location>
</feature>
<reference evidence="15 16" key="1">
    <citation type="journal article" date="2015" name="Genome Biol. Evol.">
        <title>The Dynamics of Genetic Interactions between Vibrio metoecus and Vibrio cholerae, Two Close Relatives Co-Occurring in the Environment.</title>
        <authorList>
            <person name="Orata F.D."/>
            <person name="Kirchberger P.C."/>
            <person name="Meheust R."/>
            <person name="Barlow E.J."/>
            <person name="Tarr C.L."/>
            <person name="Boucher Y."/>
        </authorList>
    </citation>
    <scope>NUCLEOTIDE SEQUENCE [LARGE SCALE GENOMIC DNA]</scope>
    <source>
        <strain evidence="15 16">YB5B04</strain>
    </source>
</reference>
<evidence type="ECO:0000259" key="12">
    <source>
        <dbReference type="Pfam" id="PF02868"/>
    </source>
</evidence>
<comment type="subcellular location">
    <subcellularLocation>
        <location evidence="10">Secreted</location>
    </subcellularLocation>
</comment>
<feature type="domain" description="Peptidase M4" evidence="11">
    <location>
        <begin position="211"/>
        <end position="354"/>
    </location>
</feature>
<keyword evidence="4 10" id="KW-0732">Signal</keyword>
<feature type="domain" description="Peptidase M4 C-terminal" evidence="12">
    <location>
        <begin position="357"/>
        <end position="501"/>
    </location>
</feature>
<keyword evidence="10" id="KW-0964">Secreted</keyword>
<dbReference type="GO" id="GO:0004222">
    <property type="term" value="F:metalloendopeptidase activity"/>
    <property type="evidence" value="ECO:0007669"/>
    <property type="project" value="UniProtKB-UniRule"/>
</dbReference>
<proteinExistence type="inferred from homology"/>
<dbReference type="InterPro" id="IPR007280">
    <property type="entry name" value="Peptidase_C_arc/bac"/>
</dbReference>
<dbReference type="InterPro" id="IPR011096">
    <property type="entry name" value="FTP_domain"/>
</dbReference>
<feature type="domain" description="FTP" evidence="14">
    <location>
        <begin position="52"/>
        <end position="92"/>
    </location>
</feature>
<accession>A0A0Q0PPB3</accession>
<dbReference type="InterPro" id="IPR050728">
    <property type="entry name" value="Zinc_Metalloprotease_M4"/>
</dbReference>
<dbReference type="Pfam" id="PF02868">
    <property type="entry name" value="Peptidase_M4_C"/>
    <property type="match status" value="1"/>
</dbReference>
<dbReference type="CDD" id="cd09597">
    <property type="entry name" value="M4_TLP"/>
    <property type="match status" value="1"/>
</dbReference>
<evidence type="ECO:0000256" key="5">
    <source>
        <dbReference type="ARBA" id="ARBA00022801"/>
    </source>
</evidence>
<evidence type="ECO:0000313" key="16">
    <source>
        <dbReference type="Proteomes" id="UP000050491"/>
    </source>
</evidence>
<dbReference type="Proteomes" id="UP000050491">
    <property type="component" value="Unassembled WGS sequence"/>
</dbReference>
<evidence type="ECO:0000256" key="9">
    <source>
        <dbReference type="PIRSR" id="PIRSR623612-1"/>
    </source>
</evidence>
<feature type="signal peptide" evidence="10">
    <location>
        <begin position="1"/>
        <end position="24"/>
    </location>
</feature>
<comment type="cofactor">
    <cofactor evidence="10">
        <name>Zn(2+)</name>
        <dbReference type="ChEBI" id="CHEBI:29105"/>
    </cofactor>
</comment>
<dbReference type="InterPro" id="IPR023612">
    <property type="entry name" value="Peptidase_M4"/>
</dbReference>
<feature type="chain" id="PRO_5023149517" description="Neutral metalloproteinase" evidence="10">
    <location>
        <begin position="25"/>
        <end position="612"/>
    </location>
</feature>
<dbReference type="AlphaFoldDB" id="A0A0Q0PPB3"/>
<dbReference type="PANTHER" id="PTHR33794">
    <property type="entry name" value="BACILLOLYSIN"/>
    <property type="match status" value="1"/>
</dbReference>
<dbReference type="GO" id="GO:0006508">
    <property type="term" value="P:proteolysis"/>
    <property type="evidence" value="ECO:0007669"/>
    <property type="project" value="UniProtKB-KW"/>
</dbReference>
<keyword evidence="7 10" id="KW-0482">Metalloprotease</keyword>
<feature type="active site" evidence="9">
    <location>
        <position position="347"/>
    </location>
</feature>
<dbReference type="OrthoDB" id="5378341at2"/>
<feature type="active site" description="Proton donor" evidence="9">
    <location>
        <position position="429"/>
    </location>
</feature>
<dbReference type="GO" id="GO:0046872">
    <property type="term" value="F:metal ion binding"/>
    <property type="evidence" value="ECO:0007669"/>
    <property type="project" value="UniProtKB-UniRule"/>
</dbReference>
<dbReference type="Pfam" id="PF01447">
    <property type="entry name" value="Peptidase_M4"/>
    <property type="match status" value="1"/>
</dbReference>
<name>A0A0Q0PPB3_VIBMT</name>
<dbReference type="InterPro" id="IPR013856">
    <property type="entry name" value="Peptidase_M4_domain"/>
</dbReference>
<keyword evidence="5 10" id="KW-0378">Hydrolase</keyword>
<dbReference type="Gene3D" id="2.60.120.380">
    <property type="match status" value="1"/>
</dbReference>
<evidence type="ECO:0000256" key="8">
    <source>
        <dbReference type="ARBA" id="ARBA00023145"/>
    </source>
</evidence>
<dbReference type="Pfam" id="PF07504">
    <property type="entry name" value="FTP"/>
    <property type="match status" value="1"/>
</dbReference>
<dbReference type="SUPFAM" id="SSF55486">
    <property type="entry name" value="Metalloproteases ('zincins'), catalytic domain"/>
    <property type="match status" value="1"/>
</dbReference>
<dbReference type="PANTHER" id="PTHR33794:SF1">
    <property type="entry name" value="BACILLOLYSIN"/>
    <property type="match status" value="1"/>
</dbReference>
<dbReference type="InterPro" id="IPR027268">
    <property type="entry name" value="Peptidase_M4/M1_CTD_sf"/>
</dbReference>
<evidence type="ECO:0000256" key="3">
    <source>
        <dbReference type="ARBA" id="ARBA00022723"/>
    </source>
</evidence>
<dbReference type="EMBL" id="LBGP01000013">
    <property type="protein sequence ID" value="KQB01012.1"/>
    <property type="molecule type" value="Genomic_DNA"/>
</dbReference>
<evidence type="ECO:0000313" key="15">
    <source>
        <dbReference type="EMBL" id="KQB01012.1"/>
    </source>
</evidence>
<protein>
    <recommendedName>
        <fullName evidence="10">Neutral metalloproteinase</fullName>
        <ecNumber evidence="10">3.4.24.-</ecNumber>
    </recommendedName>
</protein>
<dbReference type="Gene3D" id="3.10.450.490">
    <property type="match status" value="1"/>
</dbReference>
<keyword evidence="3" id="KW-0479">Metal-binding</keyword>
<comment type="similarity">
    <text evidence="1 10">Belongs to the peptidase M4 family.</text>
</comment>
<evidence type="ECO:0000259" key="14">
    <source>
        <dbReference type="Pfam" id="PF07504"/>
    </source>
</evidence>
<evidence type="ECO:0000256" key="4">
    <source>
        <dbReference type="ARBA" id="ARBA00022729"/>
    </source>
</evidence>
<evidence type="ECO:0000256" key="1">
    <source>
        <dbReference type="ARBA" id="ARBA00009388"/>
    </source>
</evidence>
<comment type="function">
    <text evidence="10">Extracellular zinc metalloprotease.</text>
</comment>
<dbReference type="Gene3D" id="3.10.170.10">
    <property type="match status" value="1"/>
</dbReference>
<gene>
    <name evidence="15" type="ORF">XV92_10630</name>
</gene>
<dbReference type="Gene3D" id="3.10.450.40">
    <property type="match status" value="1"/>
</dbReference>
<comment type="caution">
    <text evidence="15">The sequence shown here is derived from an EMBL/GenBank/DDBJ whole genome shotgun (WGS) entry which is preliminary data.</text>
</comment>
<dbReference type="InterPro" id="IPR001570">
    <property type="entry name" value="Peptidase_M4_C_domain"/>
</dbReference>
<dbReference type="SUPFAM" id="SSF89260">
    <property type="entry name" value="Collagen-binding domain"/>
    <property type="match status" value="1"/>
</dbReference>
<keyword evidence="6 10" id="KW-0862">Zinc</keyword>
<evidence type="ECO:0000259" key="13">
    <source>
        <dbReference type="Pfam" id="PF04151"/>
    </source>
</evidence>
<dbReference type="GO" id="GO:0005576">
    <property type="term" value="C:extracellular region"/>
    <property type="evidence" value="ECO:0007669"/>
    <property type="project" value="UniProtKB-SubCell"/>
</dbReference>
<dbReference type="PRINTS" id="PR00730">
    <property type="entry name" value="THERMOLYSIN"/>
</dbReference>
<dbReference type="FunFam" id="2.60.120.380:FF:000013">
    <property type="entry name" value="Alkaline serine protease"/>
    <property type="match status" value="1"/>
</dbReference>
<keyword evidence="8" id="KW-0865">Zymogen</keyword>
<dbReference type="EC" id="3.4.24.-" evidence="10"/>
<keyword evidence="2 10" id="KW-0645">Protease</keyword>
<evidence type="ECO:0000256" key="7">
    <source>
        <dbReference type="ARBA" id="ARBA00023049"/>
    </source>
</evidence>
<sequence>MKQIQRPLNWLVLAGATTGFPLYAAQMVTIDDASFVQQALVQQQYSMVSTVDGFKAVNTVHLPNGKVKVRYQQLYNGVPVYGTAIVATQSGKDISQVYGQMAQQLDADLSSVTPDIDTQQVIRLAVDHFSQSNGVEKSEPLPVENAKAQLMVRLDDNQQAQLVYLVDFFVASQTPARPFYFMSATTGEVLEQWDGINHVQAIGSGPGGNQKTGRYEYGSNGLSGFTIDKTGTTCTMNNSAVKTVNLNGGTTGTTAFSYGCTDSTNYNSVKSVNGAYSPLNDAHYFGQVVFDMYREWLNTSPLTFQLTMRVHYGNNYENAFWDGSAMTFGDGYTRFYPLVDINVSAHEVSHGFTEQNSGLVYQDMSGGINEAYSDIAGEAAEYFMRGSVDWVVGADIFKSSGGLRYFDQPSRDGRSIDHASQYYSGLDVHLSSGVFNRAFYLLANKSGWNVRKGFEVFAIANQLYWTPNSTFDQGGCGVVKAAQDLNYNTADVVAAFNTVGVNASCGTTPPPVSKVLEKGKPISGLNGSRGGEDFYSFTVANSGSVVVSISGGTGDADLYVKAGSKPTTSSWDCRPYRSGNAEQCTISAVVGTTYHVMLRGYSNYSGVTLRLD</sequence>
<evidence type="ECO:0000259" key="11">
    <source>
        <dbReference type="Pfam" id="PF01447"/>
    </source>
</evidence>
<dbReference type="Gene3D" id="1.10.390.10">
    <property type="entry name" value="Neutral Protease Domain 2"/>
    <property type="match status" value="1"/>
</dbReference>
<dbReference type="RefSeq" id="WP_055064781.1">
    <property type="nucleotide sequence ID" value="NZ_LBGP01000013.1"/>
</dbReference>